<comment type="caution">
    <text evidence="2">The sequence shown here is derived from an EMBL/GenBank/DDBJ whole genome shotgun (WGS) entry which is preliminary data.</text>
</comment>
<proteinExistence type="predicted"/>
<keyword evidence="3" id="KW-1185">Reference proteome</keyword>
<evidence type="ECO:0000313" key="2">
    <source>
        <dbReference type="EMBL" id="MBS7230178.1"/>
    </source>
</evidence>
<protein>
    <submittedName>
        <fullName evidence="2">RSAM-modified peptide</fullName>
    </submittedName>
</protein>
<dbReference type="RefSeq" id="WP_213295683.1">
    <property type="nucleotide sequence ID" value="NZ_JAGYVZ010000003.1"/>
</dbReference>
<dbReference type="Proteomes" id="UP000722625">
    <property type="component" value="Unassembled WGS sequence"/>
</dbReference>
<evidence type="ECO:0000256" key="1">
    <source>
        <dbReference type="SAM" id="MobiDB-lite"/>
    </source>
</evidence>
<gene>
    <name evidence="2" type="ORF">KHA90_04000</name>
</gene>
<organism evidence="2 3">
    <name type="scientific">Flavobacterium psychroterrae</name>
    <dbReference type="NCBI Taxonomy" id="2133767"/>
    <lineage>
        <taxon>Bacteria</taxon>
        <taxon>Pseudomonadati</taxon>
        <taxon>Bacteroidota</taxon>
        <taxon>Flavobacteriia</taxon>
        <taxon>Flavobacteriales</taxon>
        <taxon>Flavobacteriaceae</taxon>
        <taxon>Flavobacterium</taxon>
    </lineage>
</organism>
<evidence type="ECO:0000313" key="3">
    <source>
        <dbReference type="Proteomes" id="UP000722625"/>
    </source>
</evidence>
<name>A0ABS5P790_9FLAO</name>
<reference evidence="2 3" key="1">
    <citation type="journal article" date="2018" name="Int. J. Syst. Evol. Microbiol.">
        <title>Flavobacterium chryseum sp. nov. and Flavobacterium psychroterrae sp. nov., novel environmental bacteria isolated from Antarctica.</title>
        <authorList>
            <person name="Kralova S."/>
            <person name="Svec P."/>
            <person name="Busse H.J."/>
            <person name="Stankova E."/>
            <person name="Vaczi P."/>
            <person name="Sedlacek I."/>
        </authorList>
    </citation>
    <scope>NUCLEOTIDE SEQUENCE [LARGE SCALE GENOMIC DNA]</scope>
    <source>
        <strain evidence="2 3">CCM 8827</strain>
    </source>
</reference>
<sequence length="49" mass="5085">MKITKLKLEDFNLEKLTKNHQKEVFGGDGGGGGEEPIDPGKGTGKGGNG</sequence>
<feature type="region of interest" description="Disordered" evidence="1">
    <location>
        <begin position="22"/>
        <end position="49"/>
    </location>
</feature>
<accession>A0ABS5P790</accession>
<dbReference type="EMBL" id="JAGYVZ010000003">
    <property type="protein sequence ID" value="MBS7230178.1"/>
    <property type="molecule type" value="Genomic_DNA"/>
</dbReference>